<evidence type="ECO:0000256" key="1">
    <source>
        <dbReference type="ARBA" id="ARBA00006975"/>
    </source>
</evidence>
<dbReference type="SUPFAM" id="SSF50129">
    <property type="entry name" value="GroES-like"/>
    <property type="match status" value="1"/>
</dbReference>
<protein>
    <submittedName>
        <fullName evidence="4">Chaperonin</fullName>
    </submittedName>
</protein>
<reference evidence="4 5" key="1">
    <citation type="journal article" date="2020" name="bioRxiv">
        <title>Metabolic contributions of an alphaproteobacterial endosymbiont in the apicomplexan Cardiosporidium cionae.</title>
        <authorList>
            <person name="Hunter E.S."/>
            <person name="Paight C.J."/>
            <person name="Lane C.E."/>
        </authorList>
    </citation>
    <scope>NUCLEOTIDE SEQUENCE [LARGE SCALE GENOMIC DNA]</scope>
    <source>
        <strain evidence="4">ESH_2018</strain>
    </source>
</reference>
<dbReference type="Pfam" id="PF00166">
    <property type="entry name" value="Cpn10"/>
    <property type="match status" value="1"/>
</dbReference>
<gene>
    <name evidence="4" type="ORF">IE077_003426</name>
</gene>
<accession>A0ABQ7JEX1</accession>
<dbReference type="PRINTS" id="PR00297">
    <property type="entry name" value="CHAPERONIN10"/>
</dbReference>
<organism evidence="4 5">
    <name type="scientific">Cardiosporidium cionae</name>
    <dbReference type="NCBI Taxonomy" id="476202"/>
    <lineage>
        <taxon>Eukaryota</taxon>
        <taxon>Sar</taxon>
        <taxon>Alveolata</taxon>
        <taxon>Apicomplexa</taxon>
        <taxon>Aconoidasida</taxon>
        <taxon>Nephromycida</taxon>
        <taxon>Cardiosporidium</taxon>
    </lineage>
</organism>
<dbReference type="EMBL" id="JADAQX010000041">
    <property type="protein sequence ID" value="KAF8822578.1"/>
    <property type="molecule type" value="Genomic_DNA"/>
</dbReference>
<comment type="similarity">
    <text evidence="1 3">Belongs to the GroES chaperonin family.</text>
</comment>
<evidence type="ECO:0000256" key="3">
    <source>
        <dbReference type="RuleBase" id="RU003479"/>
    </source>
</evidence>
<dbReference type="PANTHER" id="PTHR10772:SF0">
    <property type="entry name" value="10 KDA HEAT SHOCK PROTEIN, MITOCHONDRIAL"/>
    <property type="match status" value="1"/>
</dbReference>
<dbReference type="InterPro" id="IPR020818">
    <property type="entry name" value="Chaperonin_GroES"/>
</dbReference>
<sequence length="103" mass="11178">MNSMVKRFIPLLDRILVQKIKSDVGSKTKSGLFLPDSAKTSSNEALVLAVGPGRVTTAGETVPCVVKEGDTVVVPEYGGMALKLNDEEYHVYRNDDLIGILKE</sequence>
<dbReference type="Proteomes" id="UP000823046">
    <property type="component" value="Unassembled WGS sequence"/>
</dbReference>
<keyword evidence="2 3" id="KW-0143">Chaperone</keyword>
<proteinExistence type="inferred from homology"/>
<comment type="caution">
    <text evidence="4">The sequence shown here is derived from an EMBL/GenBank/DDBJ whole genome shotgun (WGS) entry which is preliminary data.</text>
</comment>
<name>A0ABQ7JEX1_9APIC</name>
<dbReference type="Gene3D" id="2.30.33.40">
    <property type="entry name" value="GroES chaperonin"/>
    <property type="match status" value="1"/>
</dbReference>
<dbReference type="PANTHER" id="PTHR10772">
    <property type="entry name" value="10 KDA HEAT SHOCK PROTEIN"/>
    <property type="match status" value="1"/>
</dbReference>
<dbReference type="SMART" id="SM00883">
    <property type="entry name" value="Cpn10"/>
    <property type="match status" value="1"/>
</dbReference>
<evidence type="ECO:0000313" key="5">
    <source>
        <dbReference type="Proteomes" id="UP000823046"/>
    </source>
</evidence>
<dbReference type="CDD" id="cd00320">
    <property type="entry name" value="cpn10"/>
    <property type="match status" value="1"/>
</dbReference>
<dbReference type="InterPro" id="IPR011032">
    <property type="entry name" value="GroES-like_sf"/>
</dbReference>
<keyword evidence="5" id="KW-1185">Reference proteome</keyword>
<evidence type="ECO:0000256" key="2">
    <source>
        <dbReference type="ARBA" id="ARBA00023186"/>
    </source>
</evidence>
<evidence type="ECO:0000313" key="4">
    <source>
        <dbReference type="EMBL" id="KAF8822578.1"/>
    </source>
</evidence>
<dbReference type="InterPro" id="IPR037124">
    <property type="entry name" value="Chaperonin_GroES_sf"/>
</dbReference>
<dbReference type="HAMAP" id="MF_00580">
    <property type="entry name" value="CH10"/>
    <property type="match status" value="1"/>
</dbReference>